<dbReference type="EMBL" id="AJAK01000017">
    <property type="protein sequence ID" value="EOH76827.1"/>
    <property type="molecule type" value="Genomic_DNA"/>
</dbReference>
<proteinExistence type="predicted"/>
<gene>
    <name evidence="2" type="ORF">I585_04302</name>
    <name evidence="1" type="ORF">UAI_02502</name>
</gene>
<accession>R2NXT7</accession>
<sequence length="222" mass="24927">MIDKSAAVSEFYPDAKFGYLVVNGLQEDSDRAIMDTIVSGEIEQLRAVYPEYERKKMLETKPLCHYGAYYKKFKKTYHVLGQLESILLKDKSIPSVGPAVEAMFLAEVKHLLLTAGHDLDTFEGSLVIDVANEPFTYQGISKKEQSLMLEDMHLSDQTGVVSSIIKGPDFRTRITKNTQNGLYFIYGVPGVTEEQIGEELQTIAAYLSQVIPKVTVQDMKVF</sequence>
<reference evidence="1 3" key="1">
    <citation type="submission" date="2013-02" db="EMBL/GenBank/DDBJ databases">
        <title>The Genome Sequence of Enterococcus malodoratus ATCC_43197.</title>
        <authorList>
            <consortium name="The Broad Institute Genome Sequencing Platform"/>
            <consortium name="The Broad Institute Genome Sequencing Center for Infectious Disease"/>
            <person name="Earl A.M."/>
            <person name="Gilmore M.S."/>
            <person name="Lebreton F."/>
            <person name="Walker B."/>
            <person name="Young S.K."/>
            <person name="Zeng Q."/>
            <person name="Gargeya S."/>
            <person name="Fitzgerald M."/>
            <person name="Haas B."/>
            <person name="Abouelleil A."/>
            <person name="Alvarado L."/>
            <person name="Arachchi H.M."/>
            <person name="Berlin A.M."/>
            <person name="Chapman S.B."/>
            <person name="Dewar J."/>
            <person name="Goldberg J."/>
            <person name="Griggs A."/>
            <person name="Gujja S."/>
            <person name="Hansen M."/>
            <person name="Howarth C."/>
            <person name="Imamovic A."/>
            <person name="Larimer J."/>
            <person name="McCowan C."/>
            <person name="Murphy C."/>
            <person name="Neiman D."/>
            <person name="Pearson M."/>
            <person name="Priest M."/>
            <person name="Roberts A."/>
            <person name="Saif S."/>
            <person name="Shea T."/>
            <person name="Sisk P."/>
            <person name="Sykes S."/>
            <person name="Wortman J."/>
            <person name="Nusbaum C."/>
            <person name="Birren B."/>
        </authorList>
    </citation>
    <scope>NUCLEOTIDE SEQUENCE [LARGE SCALE GENOMIC DNA]</scope>
    <source>
        <strain evidence="1 3">ATCC 43197</strain>
    </source>
</reference>
<dbReference type="Proteomes" id="UP000014148">
    <property type="component" value="Unassembled WGS sequence"/>
</dbReference>
<dbReference type="OrthoDB" id="9789812at2"/>
<keyword evidence="4" id="KW-1185">Reference proteome</keyword>
<dbReference type="Proteomes" id="UP000013783">
    <property type="component" value="Unassembled WGS sequence"/>
</dbReference>
<evidence type="ECO:0000313" key="4">
    <source>
        <dbReference type="Proteomes" id="UP000014148"/>
    </source>
</evidence>
<dbReference type="eggNOG" id="COG3382">
    <property type="taxonomic scope" value="Bacteria"/>
</dbReference>
<reference evidence="2 4" key="2">
    <citation type="submission" date="2013-03" db="EMBL/GenBank/DDBJ databases">
        <title>The Genome Sequence of Enterococcus malodoratus ATCC_43197 (PacBio/Illumina hybrid assembly).</title>
        <authorList>
            <consortium name="The Broad Institute Genomics Platform"/>
            <consortium name="The Broad Institute Genome Sequencing Center for Infectious Disease"/>
            <person name="Earl A."/>
            <person name="Russ C."/>
            <person name="Gilmore M."/>
            <person name="Surin D."/>
            <person name="Walker B."/>
            <person name="Young S."/>
            <person name="Zeng Q."/>
            <person name="Gargeya S."/>
            <person name="Fitzgerald M."/>
            <person name="Haas B."/>
            <person name="Abouelleil A."/>
            <person name="Allen A.W."/>
            <person name="Alvarado L."/>
            <person name="Arachchi H.M."/>
            <person name="Berlin A.M."/>
            <person name="Chapman S.B."/>
            <person name="Gainer-Dewar J."/>
            <person name="Goldberg J."/>
            <person name="Griggs A."/>
            <person name="Gujja S."/>
            <person name="Hansen M."/>
            <person name="Howarth C."/>
            <person name="Imamovic A."/>
            <person name="Ireland A."/>
            <person name="Larimer J."/>
            <person name="McCowan C."/>
            <person name="Murphy C."/>
            <person name="Pearson M."/>
            <person name="Poon T.W."/>
            <person name="Priest M."/>
            <person name="Roberts A."/>
            <person name="Saif S."/>
            <person name="Shea T."/>
            <person name="Sisk P."/>
            <person name="Sykes S."/>
            <person name="Wortman J."/>
            <person name="Nusbaum C."/>
            <person name="Birren B."/>
        </authorList>
    </citation>
    <scope>NUCLEOTIDE SEQUENCE [LARGE SCALE GENOMIC DNA]</scope>
    <source>
        <strain evidence="2 4">ATCC 43197</strain>
    </source>
</reference>
<evidence type="ECO:0000313" key="3">
    <source>
        <dbReference type="Proteomes" id="UP000013783"/>
    </source>
</evidence>
<dbReference type="SUPFAM" id="SSF56037">
    <property type="entry name" value="PheT/TilS domain"/>
    <property type="match status" value="1"/>
</dbReference>
<protein>
    <recommendedName>
        <fullName evidence="5">B3/B4 tRNA-binding domain-containing protein</fullName>
    </recommendedName>
</protein>
<organism evidence="1 3">
    <name type="scientific">Enterococcus malodoratus ATCC 43197</name>
    <dbReference type="NCBI Taxonomy" id="1158601"/>
    <lineage>
        <taxon>Bacteria</taxon>
        <taxon>Bacillati</taxon>
        <taxon>Bacillota</taxon>
        <taxon>Bacilli</taxon>
        <taxon>Lactobacillales</taxon>
        <taxon>Enterococcaceae</taxon>
        <taxon>Enterococcus</taxon>
    </lineage>
</organism>
<comment type="caution">
    <text evidence="1">The sequence shown here is derived from an EMBL/GenBank/DDBJ whole genome shotgun (WGS) entry which is preliminary data.</text>
</comment>
<dbReference type="PATRIC" id="fig|1158601.3.peg.2465"/>
<dbReference type="RefSeq" id="WP_010741317.1">
    <property type="nucleotide sequence ID" value="NZ_KB946250.1"/>
</dbReference>
<dbReference type="EMBL" id="ASWA01000005">
    <property type="protein sequence ID" value="EOT63472.1"/>
    <property type="molecule type" value="Genomic_DNA"/>
</dbReference>
<evidence type="ECO:0008006" key="5">
    <source>
        <dbReference type="Google" id="ProtNLM"/>
    </source>
</evidence>
<evidence type="ECO:0000313" key="2">
    <source>
        <dbReference type="EMBL" id="EOT63472.1"/>
    </source>
</evidence>
<dbReference type="AlphaFoldDB" id="R2NXT7"/>
<name>R2NXT7_9ENTE</name>
<evidence type="ECO:0000313" key="1">
    <source>
        <dbReference type="EMBL" id="EOH76827.1"/>
    </source>
</evidence>
<dbReference type="STRING" id="71451.RV07_GL003489"/>